<reference evidence="2 3" key="1">
    <citation type="journal article" date="2023" name="Nucleic Acids Res.">
        <title>The hologenome of Daphnia magna reveals possible DNA methylation and microbiome-mediated evolution of the host genome.</title>
        <authorList>
            <person name="Chaturvedi A."/>
            <person name="Li X."/>
            <person name="Dhandapani V."/>
            <person name="Marshall H."/>
            <person name="Kissane S."/>
            <person name="Cuenca-Cambronero M."/>
            <person name="Asole G."/>
            <person name="Calvet F."/>
            <person name="Ruiz-Romero M."/>
            <person name="Marangio P."/>
            <person name="Guigo R."/>
            <person name="Rago D."/>
            <person name="Mirbahai L."/>
            <person name="Eastwood N."/>
            <person name="Colbourne J.K."/>
            <person name="Zhou J."/>
            <person name="Mallon E."/>
            <person name="Orsini L."/>
        </authorList>
    </citation>
    <scope>NUCLEOTIDE SEQUENCE [LARGE SCALE GENOMIC DNA]</scope>
    <source>
        <strain evidence="2">LRV0_1</strain>
    </source>
</reference>
<protein>
    <submittedName>
        <fullName evidence="2">Uncharacterized protein</fullName>
    </submittedName>
</protein>
<accession>A0ABQ9YPR2</accession>
<evidence type="ECO:0000313" key="2">
    <source>
        <dbReference type="EMBL" id="KAK4002608.1"/>
    </source>
</evidence>
<proteinExistence type="predicted"/>
<keyword evidence="3" id="KW-1185">Reference proteome</keyword>
<comment type="caution">
    <text evidence="2">The sequence shown here is derived from an EMBL/GenBank/DDBJ whole genome shotgun (WGS) entry which is preliminary data.</text>
</comment>
<evidence type="ECO:0000313" key="3">
    <source>
        <dbReference type="Proteomes" id="UP001234178"/>
    </source>
</evidence>
<dbReference type="EMBL" id="JAOYFB010000001">
    <property type="protein sequence ID" value="KAK4002608.1"/>
    <property type="molecule type" value="Genomic_DNA"/>
</dbReference>
<sequence>MTCFNSKRAGAGEPVPTRTLETRRGNASGIDPSKHVGGGNRVTFLTCSFSLSLVDTPQIHVATLATLHCVQSD</sequence>
<name>A0ABQ9YPR2_9CRUS</name>
<gene>
    <name evidence="2" type="ORF">OUZ56_004421</name>
</gene>
<organism evidence="2 3">
    <name type="scientific">Daphnia magna</name>
    <dbReference type="NCBI Taxonomy" id="35525"/>
    <lineage>
        <taxon>Eukaryota</taxon>
        <taxon>Metazoa</taxon>
        <taxon>Ecdysozoa</taxon>
        <taxon>Arthropoda</taxon>
        <taxon>Crustacea</taxon>
        <taxon>Branchiopoda</taxon>
        <taxon>Diplostraca</taxon>
        <taxon>Cladocera</taxon>
        <taxon>Anomopoda</taxon>
        <taxon>Daphniidae</taxon>
        <taxon>Daphnia</taxon>
    </lineage>
</organism>
<evidence type="ECO:0000256" key="1">
    <source>
        <dbReference type="SAM" id="MobiDB-lite"/>
    </source>
</evidence>
<feature type="region of interest" description="Disordered" evidence="1">
    <location>
        <begin position="1"/>
        <end position="34"/>
    </location>
</feature>
<dbReference type="Proteomes" id="UP001234178">
    <property type="component" value="Unassembled WGS sequence"/>
</dbReference>